<proteinExistence type="predicted"/>
<evidence type="ECO:0000256" key="1">
    <source>
        <dbReference type="SAM" id="MobiDB-lite"/>
    </source>
</evidence>
<gene>
    <name evidence="2" type="ORF">SAMN05444320_105213</name>
</gene>
<dbReference type="OrthoDB" id="4018258at2"/>
<reference evidence="2 3" key="1">
    <citation type="submission" date="2016-11" db="EMBL/GenBank/DDBJ databases">
        <authorList>
            <person name="Jaros S."/>
            <person name="Januszkiewicz K."/>
            <person name="Wedrychowicz H."/>
        </authorList>
    </citation>
    <scope>NUCLEOTIDE SEQUENCE [LARGE SCALE GENOMIC DNA]</scope>
    <source>
        <strain evidence="2 3">DSM 44523</strain>
    </source>
</reference>
<dbReference type="PROSITE" id="PS51318">
    <property type="entry name" value="TAT"/>
    <property type="match status" value="1"/>
</dbReference>
<evidence type="ECO:0000313" key="3">
    <source>
        <dbReference type="Proteomes" id="UP000184501"/>
    </source>
</evidence>
<feature type="region of interest" description="Disordered" evidence="1">
    <location>
        <begin position="285"/>
        <end position="309"/>
    </location>
</feature>
<organism evidence="2 3">
    <name type="scientific">Streptoalloteichus hindustanus</name>
    <dbReference type="NCBI Taxonomy" id="2017"/>
    <lineage>
        <taxon>Bacteria</taxon>
        <taxon>Bacillati</taxon>
        <taxon>Actinomycetota</taxon>
        <taxon>Actinomycetes</taxon>
        <taxon>Pseudonocardiales</taxon>
        <taxon>Pseudonocardiaceae</taxon>
        <taxon>Streptoalloteichus</taxon>
    </lineage>
</organism>
<dbReference type="EMBL" id="FQVN01000005">
    <property type="protein sequence ID" value="SHF84748.1"/>
    <property type="molecule type" value="Genomic_DNA"/>
</dbReference>
<name>A0A1M5F000_STRHI</name>
<dbReference type="Proteomes" id="UP000184501">
    <property type="component" value="Unassembled WGS sequence"/>
</dbReference>
<keyword evidence="3" id="KW-1185">Reference proteome</keyword>
<dbReference type="AlphaFoldDB" id="A0A1M5F000"/>
<dbReference type="InterPro" id="IPR006311">
    <property type="entry name" value="TAT_signal"/>
</dbReference>
<dbReference type="STRING" id="2017.SAMN05444320_105213"/>
<dbReference type="RefSeq" id="WP_143174212.1">
    <property type="nucleotide sequence ID" value="NZ_FQVN01000005.1"/>
</dbReference>
<evidence type="ECO:0000313" key="2">
    <source>
        <dbReference type="EMBL" id="SHF84748.1"/>
    </source>
</evidence>
<sequence length="1055" mass="113057">MRGSRGTGRRHVLAWRGTLVTGVVAALLTGLVQPAAAAEPPVKFTDAQLGDALFATAVQVKNTGVELDKTIITSAELLDWRTKNPNVDAGAIASHLDAVRSAIDKRLSQTKARGPHAEALRGITEIVYDTSGTQITGTWMTELLGVVTGRDLAPGSTVSLTTLGRVYGAQQGLDLNVAFTKFEWGLLAAVRQRAATDPAFAGVWRDKIGAAKPGQPYSVDPTANVAALKSLPVLRDVLKVDALVERGAAGKTAFYQEVRSQVTALRQRYEAVTSPLVDRLRLVSVQEGKPGTTRQPPDAARVEREQKDQETRQHLIDQVKGGADFVVGVVKHFDEGFGNQLAQYTTAAFEIATQVNNLVTAVGQLAATTALGAATLGYVGAAIGAVVGIVQIFAGLFGGRRSNDEAAQQMVVKLLVDGFGEIRANLRTIYKTMNLRFDRIDVALNTIYQTMQSRFDQVVTLIQDTNASIADVHQQLLSLQAAVQAFGERALAGIKDANGQSFAEAVGAYVDFARYNNGKPMSSYETQYFPAVTNFLTTAKHTARNNNYVFKDFRQSDARIAFTSSGTAGAVDWLANYANQHYGTRFDVAAADAMVPNVDLWAEAARAYYLTAVQNPKLAGQEGKDQARAGDIIENGMMVLNHAKQFSAPGGTAGTALFDGLANDYRAKLGAFADAAENLATREPVMQPGRHFQLWGDVNQGLPPGAINGLGMPNTATPCAGSGPSGPKPPFVDGTQLPAPMQLSRQIDAGVQPTVCYTKVYWRTGTLYAPIVTKPDRTDPDTWIYRNVADLVLDVEFHTMVHGEHGRTERATKTYKRGCSWQTKGAPGTEGPCTGDLAASLTDGVKWEAGAASTVANAGAEKARLALSERRARFYELVATVAARDYADPAESHALNNQVRLYQAYVQLGLPRARETDDELHALAFGTHGLIGNSDSSQVLSAIYAQAAQVERATYGRGALPIAMLDDSAGGSSPPDCGTYRGKGRDPVGLCVKDIGADRAKRLHARIGTHLEHVRAGTETQTLPLIDEALANLRLVRQYVRTAHPQPGPQSQPQV</sequence>
<protein>
    <submittedName>
        <fullName evidence="2">Uncharacterized protein</fullName>
    </submittedName>
</protein>
<accession>A0A1M5F000</accession>
<feature type="compositionally biased region" description="Basic and acidic residues" evidence="1">
    <location>
        <begin position="300"/>
        <end position="309"/>
    </location>
</feature>